<gene>
    <name evidence="9" type="primary">acnA</name>
    <name evidence="9" type="ORF">ACF1HC_08890</name>
</gene>
<protein>
    <recommendedName>
        <fullName evidence="6">Aconitate hydratase</fullName>
        <shortName evidence="6">Aconitase</shortName>
        <ecNumber evidence="6">4.2.1.3</ecNumber>
    </recommendedName>
</protein>
<dbReference type="NCBIfam" id="TIGR01341">
    <property type="entry name" value="aconitase_1"/>
    <property type="match status" value="1"/>
</dbReference>
<comment type="catalytic activity">
    <reaction evidence="6">
        <text>citrate = D-threo-isocitrate</text>
        <dbReference type="Rhea" id="RHEA:10336"/>
        <dbReference type="ChEBI" id="CHEBI:15562"/>
        <dbReference type="ChEBI" id="CHEBI:16947"/>
        <dbReference type="EC" id="4.2.1.3"/>
    </reaction>
</comment>
<evidence type="ECO:0000313" key="10">
    <source>
        <dbReference type="Proteomes" id="UP001603418"/>
    </source>
</evidence>
<dbReference type="InterPro" id="IPR015928">
    <property type="entry name" value="Aconitase/3IPM_dehydase_swvl"/>
</dbReference>
<dbReference type="InterPro" id="IPR000573">
    <property type="entry name" value="AconitaseA/IPMdHydase_ssu_swvl"/>
</dbReference>
<dbReference type="RefSeq" id="WP_051815237.1">
    <property type="nucleotide sequence ID" value="NZ_JBFACJ010000009.1"/>
</dbReference>
<evidence type="ECO:0000256" key="4">
    <source>
        <dbReference type="ARBA" id="ARBA00023004"/>
    </source>
</evidence>
<sequence>MSALVRTRLAGREARVYGLPEFAGASGFDLAAVPFTGRVLLESLLRGGDTAAAAALGKRLAAGEEPGLEMPFRPARILVQDYTGIPLLVDLAALRDRVTEPAGVNPALPVDVVVDHSVQTDFAGRPDALARNEALERERNNERYAFLKWAEGAFHGLRVIPPGSGIVHQVNLERLATVVAHGTGDVFHPDTVIGTDSHTTMVNGLGVLGWGVGGLEAEALMLGLAQPVRIPAVVGVRLTGTPRPGVSPTDVVLALTERLRRENVRGLMLEFTGPSVAALSAPDRCTIANMAPEYGAMSAFFPVDGETLDYLRRTGRTEADTDLVAEYCRRQRLLRDGQEPRFGRVIEFDLAGVGPNLAGPSRPDQRISLAELPGSFAALHSGAPRTEAGVRDGDLVIASITSCTSTSNPRAMLAAGVLARRAVARGLSVPGHVKTSLAPGSRAVTRYLRAAGLLDDLERLGFHVTGYGCMTCNGGSGPLNEGVGAAVERAGLTVAAVLSGNRNFEARVHAQVRAGYLASPALVVALALVGHVRADLEREPLGTDADGKPVLLRDLWPDDEELRRLEAEFVTPDVFADDPAARTGWDAVPAPRADVFAWDPHSTYIRPPAYADAGPRSGPLTGVRVLLALGDDVSTDHISPVGAIPPASPAGRYLTEHGVPEREFNSYGSRRGNHEVMARGTFSNPRLRNRLVGDGDSGGTTLHLPTGERLPVYEAARRYAAEGTPLIVLAGRSYGMGSSRDWAAKGPWLLGVRAVLAESFERIHRANLCAMGILPLLLPEGRGWADLGLTGHEEFRLALEGVRETGTAHITAGGVSFTVRADVQSAGEWDVLLAGGTLPYLLRRLRAKEAR</sequence>
<evidence type="ECO:0000256" key="6">
    <source>
        <dbReference type="RuleBase" id="RU361275"/>
    </source>
</evidence>
<dbReference type="SUPFAM" id="SSF53732">
    <property type="entry name" value="Aconitase iron-sulfur domain"/>
    <property type="match status" value="1"/>
</dbReference>
<name>A0ABW6YSA3_9ACTN</name>
<dbReference type="Gene3D" id="3.30.499.10">
    <property type="entry name" value="Aconitase, domain 3"/>
    <property type="match status" value="2"/>
</dbReference>
<dbReference type="PANTHER" id="PTHR11670">
    <property type="entry name" value="ACONITASE/IRON-RESPONSIVE ELEMENT FAMILY MEMBER"/>
    <property type="match status" value="1"/>
</dbReference>
<feature type="domain" description="Aconitase/3-isopropylmalate dehydratase large subunit alpha/beta/alpha" evidence="7">
    <location>
        <begin position="66"/>
        <end position="530"/>
    </location>
</feature>
<evidence type="ECO:0000256" key="5">
    <source>
        <dbReference type="ARBA" id="ARBA00023014"/>
    </source>
</evidence>
<feature type="domain" description="Aconitase A/isopropylmalate dehydratase small subunit swivel" evidence="8">
    <location>
        <begin position="652"/>
        <end position="780"/>
    </location>
</feature>
<keyword evidence="4 6" id="KW-0408">Iron</keyword>
<evidence type="ECO:0000313" key="9">
    <source>
        <dbReference type="EMBL" id="MFF9881712.1"/>
    </source>
</evidence>
<dbReference type="NCBIfam" id="NF009520">
    <property type="entry name" value="PRK12881.1"/>
    <property type="match status" value="1"/>
</dbReference>
<evidence type="ECO:0000256" key="2">
    <source>
        <dbReference type="ARBA" id="ARBA00007185"/>
    </source>
</evidence>
<organism evidence="9 10">
    <name type="scientific">Streptomyces eurythermus</name>
    <dbReference type="NCBI Taxonomy" id="42237"/>
    <lineage>
        <taxon>Bacteria</taxon>
        <taxon>Bacillati</taxon>
        <taxon>Actinomycetota</taxon>
        <taxon>Actinomycetes</taxon>
        <taxon>Kitasatosporales</taxon>
        <taxon>Streptomycetaceae</taxon>
        <taxon>Streptomyces</taxon>
    </lineage>
</organism>
<proteinExistence type="inferred from homology"/>
<dbReference type="Proteomes" id="UP001603418">
    <property type="component" value="Unassembled WGS sequence"/>
</dbReference>
<dbReference type="Pfam" id="PF00330">
    <property type="entry name" value="Aconitase"/>
    <property type="match status" value="1"/>
</dbReference>
<dbReference type="InterPro" id="IPR015931">
    <property type="entry name" value="Acnase/IPM_dHydase_lsu_aba_1/3"/>
</dbReference>
<comment type="function">
    <text evidence="6">Catalyzes the isomerization of citrate to isocitrate via cis-aconitate.</text>
</comment>
<keyword evidence="5 6" id="KW-0411">Iron-sulfur</keyword>
<dbReference type="SUPFAM" id="SSF52016">
    <property type="entry name" value="LeuD/IlvD-like"/>
    <property type="match status" value="1"/>
</dbReference>
<dbReference type="InterPro" id="IPR006249">
    <property type="entry name" value="Aconitase/IRP2"/>
</dbReference>
<comment type="cofactor">
    <cofactor evidence="1">
        <name>[4Fe-4S] cluster</name>
        <dbReference type="ChEBI" id="CHEBI:49883"/>
    </cofactor>
</comment>
<dbReference type="InterPro" id="IPR001030">
    <property type="entry name" value="Acoase/IPM_deHydtase_lsu_aba"/>
</dbReference>
<dbReference type="InterPro" id="IPR044137">
    <property type="entry name" value="AcnA_IRP_Swivel"/>
</dbReference>
<keyword evidence="10" id="KW-1185">Reference proteome</keyword>
<dbReference type="GO" id="GO:0003994">
    <property type="term" value="F:aconitate hydratase activity"/>
    <property type="evidence" value="ECO:0007669"/>
    <property type="project" value="UniProtKB-EC"/>
</dbReference>
<comment type="caution">
    <text evidence="9">The sequence shown here is derived from an EMBL/GenBank/DDBJ whole genome shotgun (WGS) entry which is preliminary data.</text>
</comment>
<keyword evidence="6" id="KW-0004">4Fe-4S</keyword>
<evidence type="ECO:0000256" key="1">
    <source>
        <dbReference type="ARBA" id="ARBA00001966"/>
    </source>
</evidence>
<dbReference type="Gene3D" id="6.10.190.10">
    <property type="match status" value="1"/>
</dbReference>
<dbReference type="NCBIfam" id="NF006757">
    <property type="entry name" value="PRK09277.1"/>
    <property type="match status" value="1"/>
</dbReference>
<accession>A0ABW6YSA3</accession>
<dbReference type="EC" id="4.2.1.3" evidence="6"/>
<dbReference type="CDD" id="cd01580">
    <property type="entry name" value="AcnA_IRP_Swivel"/>
    <property type="match status" value="1"/>
</dbReference>
<dbReference type="Pfam" id="PF00694">
    <property type="entry name" value="Aconitase_C"/>
    <property type="match status" value="1"/>
</dbReference>
<evidence type="ECO:0000259" key="8">
    <source>
        <dbReference type="Pfam" id="PF00694"/>
    </source>
</evidence>
<dbReference type="EMBL" id="JBICBM010000004">
    <property type="protein sequence ID" value="MFF9881712.1"/>
    <property type="molecule type" value="Genomic_DNA"/>
</dbReference>
<comment type="similarity">
    <text evidence="2 6">Belongs to the aconitase/IPM isomerase family.</text>
</comment>
<dbReference type="PRINTS" id="PR00415">
    <property type="entry name" value="ACONITASE"/>
</dbReference>
<dbReference type="InterPro" id="IPR036008">
    <property type="entry name" value="Aconitase_4Fe-4S_dom"/>
</dbReference>
<evidence type="ECO:0000259" key="7">
    <source>
        <dbReference type="Pfam" id="PF00330"/>
    </source>
</evidence>
<keyword evidence="3" id="KW-0479">Metal-binding</keyword>
<keyword evidence="6 9" id="KW-0456">Lyase</keyword>
<reference evidence="9 10" key="1">
    <citation type="submission" date="2024-10" db="EMBL/GenBank/DDBJ databases">
        <title>The Natural Products Discovery Center: Release of the First 8490 Sequenced Strains for Exploring Actinobacteria Biosynthetic Diversity.</title>
        <authorList>
            <person name="Kalkreuter E."/>
            <person name="Kautsar S.A."/>
            <person name="Yang D."/>
            <person name="Bader C.D."/>
            <person name="Teijaro C.N."/>
            <person name="Fluegel L."/>
            <person name="Davis C.M."/>
            <person name="Simpson J.R."/>
            <person name="Lauterbach L."/>
            <person name="Steele A.D."/>
            <person name="Gui C."/>
            <person name="Meng S."/>
            <person name="Li G."/>
            <person name="Viehrig K."/>
            <person name="Ye F."/>
            <person name="Su P."/>
            <person name="Kiefer A.F."/>
            <person name="Nichols A."/>
            <person name="Cepeda A.J."/>
            <person name="Yan W."/>
            <person name="Fan B."/>
            <person name="Jiang Y."/>
            <person name="Adhikari A."/>
            <person name="Zheng C.-J."/>
            <person name="Schuster L."/>
            <person name="Cowan T.M."/>
            <person name="Smanski M.J."/>
            <person name="Chevrette M.G."/>
            <person name="De Carvalho L.P.S."/>
            <person name="Shen B."/>
        </authorList>
    </citation>
    <scope>NUCLEOTIDE SEQUENCE [LARGE SCALE GENOMIC DNA]</scope>
    <source>
        <strain evidence="9 10">NPDC013366</strain>
    </source>
</reference>
<evidence type="ECO:0000256" key="3">
    <source>
        <dbReference type="ARBA" id="ARBA00022723"/>
    </source>
</evidence>
<dbReference type="Gene3D" id="3.20.19.10">
    <property type="entry name" value="Aconitase, domain 4"/>
    <property type="match status" value="1"/>
</dbReference>